<keyword evidence="4" id="KW-1185">Reference proteome</keyword>
<comment type="similarity">
    <text evidence="1">Belongs to the carbon-nitrogen hydrolase superfamily. Nitrilase family.</text>
</comment>
<dbReference type="Proteomes" id="UP001238088">
    <property type="component" value="Unassembled WGS sequence"/>
</dbReference>
<dbReference type="PANTHER" id="PTHR46044:SF1">
    <property type="entry name" value="CN HYDROLASE DOMAIN-CONTAINING PROTEIN"/>
    <property type="match status" value="1"/>
</dbReference>
<protein>
    <submittedName>
        <fullName evidence="3">Amidohydrolase</fullName>
    </submittedName>
</protein>
<reference evidence="3 4" key="1">
    <citation type="submission" date="2023-07" db="EMBL/GenBank/DDBJ databases">
        <title>Genomic Encyclopedia of Type Strains, Phase IV (KMG-IV): sequencing the most valuable type-strain genomes for metagenomic binning, comparative biology and taxonomic classification.</title>
        <authorList>
            <person name="Goeker M."/>
        </authorList>
    </citation>
    <scope>NUCLEOTIDE SEQUENCE [LARGE SCALE GENOMIC DNA]</scope>
    <source>
        <strain evidence="3 4">DSM 23494</strain>
    </source>
</reference>
<accession>A0ABU0AMR4</accession>
<dbReference type="EMBL" id="JAUSUB010000020">
    <property type="protein sequence ID" value="MDQ0272164.1"/>
    <property type="molecule type" value="Genomic_DNA"/>
</dbReference>
<dbReference type="Gene3D" id="3.60.110.10">
    <property type="entry name" value="Carbon-nitrogen hydrolase"/>
    <property type="match status" value="1"/>
</dbReference>
<sequence>MGNTSFTVKVAVIQAASVFMDKDAALKKAISLIKKAGNRGAKIAVFPEAFIPAYPRGFSFGTIIGSRTEEGRRDWYRYWDNSISVPDKRQMYLVKQPVKQVYTLLLV</sequence>
<comment type="caution">
    <text evidence="3">The sequence shown here is derived from an EMBL/GenBank/DDBJ whole genome shotgun (WGS) entry which is preliminary data.</text>
</comment>
<dbReference type="InterPro" id="IPR003010">
    <property type="entry name" value="C-N_Hydrolase"/>
</dbReference>
<dbReference type="Pfam" id="PF00795">
    <property type="entry name" value="CN_hydrolase"/>
    <property type="match status" value="1"/>
</dbReference>
<dbReference type="InterPro" id="IPR044149">
    <property type="entry name" value="Nitrilases_CHs"/>
</dbReference>
<feature type="domain" description="CN hydrolase" evidence="2">
    <location>
        <begin position="8"/>
        <end position="107"/>
    </location>
</feature>
<proteinExistence type="inferred from homology"/>
<organism evidence="3 4">
    <name type="scientific">Cytobacillus purgationiresistens</name>
    <dbReference type="NCBI Taxonomy" id="863449"/>
    <lineage>
        <taxon>Bacteria</taxon>
        <taxon>Bacillati</taxon>
        <taxon>Bacillota</taxon>
        <taxon>Bacilli</taxon>
        <taxon>Bacillales</taxon>
        <taxon>Bacillaceae</taxon>
        <taxon>Cytobacillus</taxon>
    </lineage>
</organism>
<evidence type="ECO:0000259" key="2">
    <source>
        <dbReference type="PROSITE" id="PS50263"/>
    </source>
</evidence>
<evidence type="ECO:0000313" key="4">
    <source>
        <dbReference type="Proteomes" id="UP001238088"/>
    </source>
</evidence>
<dbReference type="InterPro" id="IPR036526">
    <property type="entry name" value="C-N_Hydrolase_sf"/>
</dbReference>
<dbReference type="SUPFAM" id="SSF56317">
    <property type="entry name" value="Carbon-nitrogen hydrolase"/>
    <property type="match status" value="1"/>
</dbReference>
<evidence type="ECO:0000256" key="1">
    <source>
        <dbReference type="ARBA" id="ARBA00008129"/>
    </source>
</evidence>
<dbReference type="PROSITE" id="PS50263">
    <property type="entry name" value="CN_HYDROLASE"/>
    <property type="match status" value="1"/>
</dbReference>
<dbReference type="PANTHER" id="PTHR46044">
    <property type="entry name" value="NITRILASE"/>
    <property type="match status" value="1"/>
</dbReference>
<gene>
    <name evidence="3" type="ORF">J2S17_004056</name>
</gene>
<name>A0ABU0AMR4_9BACI</name>
<evidence type="ECO:0000313" key="3">
    <source>
        <dbReference type="EMBL" id="MDQ0272164.1"/>
    </source>
</evidence>